<proteinExistence type="predicted"/>
<dbReference type="Gene3D" id="2.160.20.10">
    <property type="entry name" value="Single-stranded right-handed beta-helix, Pectin lyase-like"/>
    <property type="match status" value="1"/>
</dbReference>
<feature type="domain" description="Right handed beta helix" evidence="1">
    <location>
        <begin position="44"/>
        <end position="241"/>
    </location>
</feature>
<organism evidence="2 3">
    <name type="scientific">Blyttiomyces helicus</name>
    <dbReference type="NCBI Taxonomy" id="388810"/>
    <lineage>
        <taxon>Eukaryota</taxon>
        <taxon>Fungi</taxon>
        <taxon>Fungi incertae sedis</taxon>
        <taxon>Chytridiomycota</taxon>
        <taxon>Chytridiomycota incertae sedis</taxon>
        <taxon>Chytridiomycetes</taxon>
        <taxon>Chytridiomycetes incertae sedis</taxon>
        <taxon>Blyttiomyces</taxon>
    </lineage>
</organism>
<evidence type="ECO:0000313" key="2">
    <source>
        <dbReference type="EMBL" id="RKO85937.1"/>
    </source>
</evidence>
<evidence type="ECO:0000259" key="1">
    <source>
        <dbReference type="Pfam" id="PF13229"/>
    </source>
</evidence>
<dbReference type="Proteomes" id="UP000269721">
    <property type="component" value="Unassembled WGS sequence"/>
</dbReference>
<name>A0A4V1IQB1_9FUNG</name>
<reference evidence="3" key="1">
    <citation type="journal article" date="2018" name="Nat. Microbiol.">
        <title>Leveraging single-cell genomics to expand the fungal tree of life.</title>
        <authorList>
            <person name="Ahrendt S.R."/>
            <person name="Quandt C.A."/>
            <person name="Ciobanu D."/>
            <person name="Clum A."/>
            <person name="Salamov A."/>
            <person name="Andreopoulos B."/>
            <person name="Cheng J.F."/>
            <person name="Woyke T."/>
            <person name="Pelin A."/>
            <person name="Henrissat B."/>
            <person name="Reynolds N.K."/>
            <person name="Benny G.L."/>
            <person name="Smith M.E."/>
            <person name="James T.Y."/>
            <person name="Grigoriev I.V."/>
        </authorList>
    </citation>
    <scope>NUCLEOTIDE SEQUENCE [LARGE SCALE GENOMIC DNA]</scope>
</reference>
<accession>A0A4V1IQB1</accession>
<dbReference type="InterPro" id="IPR012334">
    <property type="entry name" value="Pectin_lyas_fold"/>
</dbReference>
<dbReference type="InterPro" id="IPR039448">
    <property type="entry name" value="Beta_helix"/>
</dbReference>
<dbReference type="SUPFAM" id="SSF51126">
    <property type="entry name" value="Pectin lyase-like"/>
    <property type="match status" value="1"/>
</dbReference>
<dbReference type="Pfam" id="PF13229">
    <property type="entry name" value="Beta_helix"/>
    <property type="match status" value="1"/>
</dbReference>
<dbReference type="OrthoDB" id="3257538at2759"/>
<dbReference type="EMBL" id="KZ998607">
    <property type="protein sequence ID" value="RKO85937.1"/>
    <property type="molecule type" value="Genomic_DNA"/>
</dbReference>
<protein>
    <recommendedName>
        <fullName evidence="1">Right handed beta helix domain-containing protein</fullName>
    </recommendedName>
</protein>
<sequence length="258" mass="27511">MHVHGIEVRPPKGEDPEGAAFCVEEDGTLYLSQWRNSSWPGEVGVLVHGGVAVIEDCYFARHGRQCIEVRQGASAEVVRTVIEKYKQGVSAYGGARHLGVINRTIRDCSMEDALVAGSRENAASCAQADMFKEAEAARTNEISLDTRRWGMEAGVDLDVVIVGTTVEGSGYVIVHGCALVDNRPNACFINGATDVSMSASRIVHGTTEGVRVAINYGGVVKLRDVLFSGRKEASAIVEETSGSFGPFLGPMGHLSTPS</sequence>
<gene>
    <name evidence="2" type="ORF">BDK51DRAFT_41168</name>
</gene>
<dbReference type="InterPro" id="IPR011050">
    <property type="entry name" value="Pectin_lyase_fold/virulence"/>
</dbReference>
<keyword evidence="3" id="KW-1185">Reference proteome</keyword>
<dbReference type="AlphaFoldDB" id="A0A4V1IQB1"/>
<evidence type="ECO:0000313" key="3">
    <source>
        <dbReference type="Proteomes" id="UP000269721"/>
    </source>
</evidence>